<name>A0A6H2A411_9ZZZZ</name>
<proteinExistence type="predicted"/>
<organism evidence="1">
    <name type="scientific">viral metagenome</name>
    <dbReference type="NCBI Taxonomy" id="1070528"/>
    <lineage>
        <taxon>unclassified sequences</taxon>
        <taxon>metagenomes</taxon>
        <taxon>organismal metagenomes</taxon>
    </lineage>
</organism>
<accession>A0A6H2A411</accession>
<dbReference type="EMBL" id="MT144496">
    <property type="protein sequence ID" value="QJA54317.1"/>
    <property type="molecule type" value="Genomic_DNA"/>
</dbReference>
<sequence length="74" mass="8434">MTDNSNIIKLEEEAAKIVQEEYGTAALFILAYSSNNRKVEQKIIGKMKVVPISIKQLLGRFFKDLITEKPDEYA</sequence>
<dbReference type="AlphaFoldDB" id="A0A6H2A411"/>
<evidence type="ECO:0000313" key="1">
    <source>
        <dbReference type="EMBL" id="QJA54317.1"/>
    </source>
</evidence>
<reference evidence="1" key="1">
    <citation type="submission" date="2020-03" db="EMBL/GenBank/DDBJ databases">
        <title>The deep terrestrial virosphere.</title>
        <authorList>
            <person name="Holmfeldt K."/>
            <person name="Nilsson E."/>
            <person name="Simone D."/>
            <person name="Lopez-Fernandez M."/>
            <person name="Wu X."/>
            <person name="de Brujin I."/>
            <person name="Lundin D."/>
            <person name="Andersson A."/>
            <person name="Bertilsson S."/>
            <person name="Dopson M."/>
        </authorList>
    </citation>
    <scope>NUCLEOTIDE SEQUENCE</scope>
    <source>
        <strain evidence="1">TM448A04617</strain>
    </source>
</reference>
<protein>
    <submittedName>
        <fullName evidence="1">Uncharacterized protein</fullName>
    </submittedName>
</protein>
<gene>
    <name evidence="1" type="ORF">TM448A04617_0002</name>
</gene>